<dbReference type="PANTHER" id="PTHR12181:SF12">
    <property type="entry name" value="PHOSPHATIDATE PHOSPHATASE"/>
    <property type="match status" value="1"/>
</dbReference>
<evidence type="ECO:0000256" key="6">
    <source>
        <dbReference type="SAM" id="MobiDB-lite"/>
    </source>
</evidence>
<feature type="region of interest" description="Disordered" evidence="6">
    <location>
        <begin position="496"/>
        <end position="521"/>
    </location>
</feature>
<dbReference type="Pfam" id="PF16876">
    <property type="entry name" value="Lipin_mid"/>
    <property type="match status" value="1"/>
</dbReference>
<dbReference type="PANTHER" id="PTHR12181">
    <property type="entry name" value="LIPIN"/>
    <property type="match status" value="1"/>
</dbReference>
<feature type="region of interest" description="Disordered" evidence="6">
    <location>
        <begin position="965"/>
        <end position="996"/>
    </location>
</feature>
<sequence>MTSLTRIFGSLKGSLKSAYNNINPSTLTGAIDIIVVKQEDGTLRCTPFHVRFGKLGVLRNQQNKVYITINGNAVEDLFMELGEAGEALFIEEETTTQNLSPNRHLEPSDSSIFLDPDGAILTNSHPQLSIIDCTPQIINKKLDEEKAHENNESSVPKYAYEQPSISSINVDVLNSNVIISNRHQQRRRTINRMEQIHKDLNHDEDQEVEKIFSSNSNSSRLRRRTSTSISMNDKLTNNKNNKQIGLPLKLSRRHSASENDLLLFEIDGDEKESTSSPPFVDAHSRMNSIDSRKKLLIIPPRTSNDIDDDDDDSYSSSLEDDNNNDNSDRNIRTLSNPIPIEQKSIINDITPTTDESNSLINTIFSQSAPITINDNTIPIRMTQSTDSASFYLNESYSPATSYENSMVLRPPSPQSDTEYELDKSSQQSVRNNRTNSVWQWKWGEFPEQRRSVFRYLWPSSSSSSSKQKTPKEGMYLDDITNNKCDDRSRYLPQMDYHLNQPRTPKDDDQESGTGNSIPHSPIREYETSYLLGDVQLSLCGNLDKPSLITDDLFYAHLISYEKFANNPSIINDPNLVVRIGGKYHNWNVASALIASASVYHKQLPPEIVEQLQKKHMIPTTPRTTGGISLWPFSGKNSNTKTETTSSAGAEALALVVKSEFYPTILQNQNSNRKNSIDTEQADHEVRKLTDKMESQQSISTKKKTMILTSDQLKQLNLKSGRNQVEFSVTTALQGTTIVEANIFFFDYNTKFVISDIDGTITKSDVFGHIFPLFGKDWSHDGIAEFFQAIQENGYQFIYLSARAIGQSRVTRNFLRSIKQCGFALPIGPLLISPDTLVTALYREVIARTPEDFKIECLKNIASLFPDKNPFYAGFGNRLNDQWAYTAVGIPETRIFTINPRGEVVRQKLSQVLCTSYKNLHEVVDQVFPPMDSFSASESYSSFTFWRKEPIIDSLENEMRQHVEEMLARQKSKGKGSTSGSPPKTTPTTILTKGAGEKVLTIAQATENTVKKP</sequence>
<dbReference type="EC" id="3.1.3.4" evidence="4"/>
<feature type="compositionally biased region" description="Low complexity" evidence="6">
    <location>
        <begin position="974"/>
        <end position="988"/>
    </location>
</feature>
<evidence type="ECO:0000256" key="4">
    <source>
        <dbReference type="ARBA" id="ARBA00012638"/>
    </source>
</evidence>
<protein>
    <recommendedName>
        <fullName evidence="4">phosphatidate phosphatase</fullName>
        <ecNumber evidence="4">3.1.3.4</ecNumber>
    </recommendedName>
</protein>
<dbReference type="InterPro" id="IPR026058">
    <property type="entry name" value="LIPIN"/>
</dbReference>
<feature type="compositionally biased region" description="Polar residues" evidence="6">
    <location>
        <begin position="231"/>
        <end position="243"/>
    </location>
</feature>
<dbReference type="GO" id="GO:0003713">
    <property type="term" value="F:transcription coactivator activity"/>
    <property type="evidence" value="ECO:0007669"/>
    <property type="project" value="TreeGrafter"/>
</dbReference>
<dbReference type="InterPro" id="IPR031315">
    <property type="entry name" value="LNS2/PITP"/>
</dbReference>
<feature type="region of interest" description="Disordered" evidence="6">
    <location>
        <begin position="459"/>
        <end position="480"/>
    </location>
</feature>
<dbReference type="GO" id="GO:0009062">
    <property type="term" value="P:fatty acid catabolic process"/>
    <property type="evidence" value="ECO:0007669"/>
    <property type="project" value="TreeGrafter"/>
</dbReference>
<dbReference type="GO" id="GO:0019432">
    <property type="term" value="P:triglyceride biosynthetic process"/>
    <property type="evidence" value="ECO:0007669"/>
    <property type="project" value="TreeGrafter"/>
</dbReference>
<keyword evidence="5" id="KW-0378">Hydrolase</keyword>
<dbReference type="Pfam" id="PF08235">
    <property type="entry name" value="LNS2"/>
    <property type="match status" value="1"/>
</dbReference>
<evidence type="ECO:0000256" key="2">
    <source>
        <dbReference type="ARBA" id="ARBA00001946"/>
    </source>
</evidence>
<dbReference type="InterPro" id="IPR007651">
    <property type="entry name" value="Lipin_N"/>
</dbReference>
<evidence type="ECO:0000313" key="8">
    <source>
        <dbReference type="EMBL" id="CAF1367446.1"/>
    </source>
</evidence>
<evidence type="ECO:0000256" key="5">
    <source>
        <dbReference type="ARBA" id="ARBA00022801"/>
    </source>
</evidence>
<feature type="domain" description="LNS2/PITP" evidence="7">
    <location>
        <begin position="751"/>
        <end position="906"/>
    </location>
</feature>
<dbReference type="EMBL" id="CAJNOT010003152">
    <property type="protein sequence ID" value="CAF1367446.1"/>
    <property type="molecule type" value="Genomic_DNA"/>
</dbReference>
<reference evidence="8" key="1">
    <citation type="submission" date="2021-02" db="EMBL/GenBank/DDBJ databases">
        <authorList>
            <person name="Nowell W R."/>
        </authorList>
    </citation>
    <scope>NUCLEOTIDE SEQUENCE</scope>
</reference>
<dbReference type="InterPro" id="IPR036412">
    <property type="entry name" value="HAD-like_sf"/>
</dbReference>
<dbReference type="InterPro" id="IPR023214">
    <property type="entry name" value="HAD_sf"/>
</dbReference>
<proteinExistence type="inferred from homology"/>
<evidence type="ECO:0000256" key="1">
    <source>
        <dbReference type="ARBA" id="ARBA00001180"/>
    </source>
</evidence>
<dbReference type="InterPro" id="IPR013209">
    <property type="entry name" value="LNS2"/>
</dbReference>
<evidence type="ECO:0000313" key="9">
    <source>
        <dbReference type="Proteomes" id="UP000663864"/>
    </source>
</evidence>
<dbReference type="GO" id="GO:0045944">
    <property type="term" value="P:positive regulation of transcription by RNA polymerase II"/>
    <property type="evidence" value="ECO:0007669"/>
    <property type="project" value="TreeGrafter"/>
</dbReference>
<organism evidence="8 9">
    <name type="scientific">Rotaria sordida</name>
    <dbReference type="NCBI Taxonomy" id="392033"/>
    <lineage>
        <taxon>Eukaryota</taxon>
        <taxon>Metazoa</taxon>
        <taxon>Spiralia</taxon>
        <taxon>Gnathifera</taxon>
        <taxon>Rotifera</taxon>
        <taxon>Eurotatoria</taxon>
        <taxon>Bdelloidea</taxon>
        <taxon>Philodinida</taxon>
        <taxon>Philodinidae</taxon>
        <taxon>Rotaria</taxon>
    </lineage>
</organism>
<comment type="cofactor">
    <cofactor evidence="2">
        <name>Mg(2+)</name>
        <dbReference type="ChEBI" id="CHEBI:18420"/>
    </cofactor>
</comment>
<comment type="catalytic activity">
    <reaction evidence="1">
        <text>a 1,2-diacyl-sn-glycero-3-phosphate + H2O = a 1,2-diacyl-sn-glycerol + phosphate</text>
        <dbReference type="Rhea" id="RHEA:27429"/>
        <dbReference type="ChEBI" id="CHEBI:15377"/>
        <dbReference type="ChEBI" id="CHEBI:17815"/>
        <dbReference type="ChEBI" id="CHEBI:43474"/>
        <dbReference type="ChEBI" id="CHEBI:58608"/>
        <dbReference type="EC" id="3.1.3.4"/>
    </reaction>
    <physiologicalReaction direction="left-to-right" evidence="1">
        <dbReference type="Rhea" id="RHEA:27430"/>
    </physiologicalReaction>
</comment>
<feature type="region of interest" description="Disordered" evidence="6">
    <location>
        <begin position="300"/>
        <end position="336"/>
    </location>
</feature>
<dbReference type="SMART" id="SM00775">
    <property type="entry name" value="LNS2"/>
    <property type="match status" value="1"/>
</dbReference>
<evidence type="ECO:0000259" key="7">
    <source>
        <dbReference type="SMART" id="SM00775"/>
    </source>
</evidence>
<feature type="compositionally biased region" description="Acidic residues" evidence="6">
    <location>
        <begin position="305"/>
        <end position="323"/>
    </location>
</feature>
<comment type="similarity">
    <text evidence="3">Belongs to the lipin family.</text>
</comment>
<dbReference type="InterPro" id="IPR031703">
    <property type="entry name" value="Lipin_mid"/>
</dbReference>
<dbReference type="GO" id="GO:0005634">
    <property type="term" value="C:nucleus"/>
    <property type="evidence" value="ECO:0007669"/>
    <property type="project" value="TreeGrafter"/>
</dbReference>
<feature type="region of interest" description="Disordered" evidence="6">
    <location>
        <begin position="205"/>
        <end position="251"/>
    </location>
</feature>
<dbReference type="Proteomes" id="UP000663864">
    <property type="component" value="Unassembled WGS sequence"/>
</dbReference>
<feature type="region of interest" description="Disordered" evidence="6">
    <location>
        <begin position="402"/>
        <end position="430"/>
    </location>
</feature>
<dbReference type="Gene3D" id="3.40.50.1000">
    <property type="entry name" value="HAD superfamily/HAD-like"/>
    <property type="match status" value="1"/>
</dbReference>
<dbReference type="GO" id="GO:0032869">
    <property type="term" value="P:cellular response to insulin stimulus"/>
    <property type="evidence" value="ECO:0007669"/>
    <property type="project" value="TreeGrafter"/>
</dbReference>
<accession>A0A815IKR2</accession>
<dbReference type="Pfam" id="PF04571">
    <property type="entry name" value="Lipin_N"/>
    <property type="match status" value="1"/>
</dbReference>
<evidence type="ECO:0000256" key="3">
    <source>
        <dbReference type="ARBA" id="ARBA00005476"/>
    </source>
</evidence>
<dbReference type="GO" id="GO:0008195">
    <property type="term" value="F:phosphatidate phosphatase activity"/>
    <property type="evidence" value="ECO:0007669"/>
    <property type="project" value="UniProtKB-EC"/>
</dbReference>
<comment type="caution">
    <text evidence="8">The sequence shown here is derived from an EMBL/GenBank/DDBJ whole genome shotgun (WGS) entry which is preliminary data.</text>
</comment>
<dbReference type="AlphaFoldDB" id="A0A815IKR2"/>
<name>A0A815IKR2_9BILA</name>
<gene>
    <name evidence="8" type="ORF">ZHD862_LOCUS31409</name>
</gene>
<dbReference type="SUPFAM" id="SSF56784">
    <property type="entry name" value="HAD-like"/>
    <property type="match status" value="1"/>
</dbReference>